<proteinExistence type="predicted"/>
<sequence>MADADRANKRLHSDSVPVTRTIRAFLFEHPFASAALLHVPVIALAAVGFTWDRPFLPHLAPENPSDVLQTAWQVHSGFVAIAFAGLVMLIDMAGRESLINPIHERRFLLQHTFFLFAFSYSLLGAIELGVATAWFDNAGVVFILLLTIVTWTILLIGNAYARAIRALTEPGYTENAQRSALVAQLRASMDASRAMSQANTALHAVAPRTWSAEKVEDATPILHIESQGRLADVHIPSIRRMQIELTASSAVAQSVDPNAAPESANHSSGISSPPLVILASIGQTVDVGRPLFVLRQKPVADRIVNRAELRLKHAVRLEQA</sequence>
<comment type="caution">
    <text evidence="2">The sequence shown here is derived from an EMBL/GenBank/DDBJ whole genome shotgun (WGS) entry which is preliminary data.</text>
</comment>
<evidence type="ECO:0000256" key="1">
    <source>
        <dbReference type="SAM" id="Phobius"/>
    </source>
</evidence>
<dbReference type="Proteomes" id="UP000318380">
    <property type="component" value="Unassembled WGS sequence"/>
</dbReference>
<keyword evidence="1" id="KW-0472">Membrane</keyword>
<dbReference type="AlphaFoldDB" id="A0A561BS80"/>
<feature type="transmembrane region" description="Helical" evidence="1">
    <location>
        <begin position="71"/>
        <end position="92"/>
    </location>
</feature>
<feature type="transmembrane region" description="Helical" evidence="1">
    <location>
        <begin position="141"/>
        <end position="161"/>
    </location>
</feature>
<evidence type="ECO:0000313" key="2">
    <source>
        <dbReference type="EMBL" id="TWD81669.1"/>
    </source>
</evidence>
<feature type="transmembrane region" description="Helical" evidence="1">
    <location>
        <begin position="113"/>
        <end position="135"/>
    </location>
</feature>
<feature type="transmembrane region" description="Helical" evidence="1">
    <location>
        <begin position="30"/>
        <end position="51"/>
    </location>
</feature>
<dbReference type="RefSeq" id="WP_145806687.1">
    <property type="nucleotide sequence ID" value="NZ_VIVK01000001.1"/>
</dbReference>
<gene>
    <name evidence="2" type="ORF">FB561_2789</name>
</gene>
<keyword evidence="1" id="KW-1133">Transmembrane helix</keyword>
<dbReference type="OrthoDB" id="10019966at2"/>
<accession>A0A561BS80</accession>
<protein>
    <submittedName>
        <fullName evidence="2">Uncharacterized protein</fullName>
    </submittedName>
</protein>
<dbReference type="EMBL" id="VIVK01000001">
    <property type="protein sequence ID" value="TWD81669.1"/>
    <property type="molecule type" value="Genomic_DNA"/>
</dbReference>
<keyword evidence="1" id="KW-0812">Transmembrane</keyword>
<keyword evidence="3" id="KW-1185">Reference proteome</keyword>
<organism evidence="2 3">
    <name type="scientific">Kribbella amoyensis</name>
    <dbReference type="NCBI Taxonomy" id="996641"/>
    <lineage>
        <taxon>Bacteria</taxon>
        <taxon>Bacillati</taxon>
        <taxon>Actinomycetota</taxon>
        <taxon>Actinomycetes</taxon>
        <taxon>Propionibacteriales</taxon>
        <taxon>Kribbellaceae</taxon>
        <taxon>Kribbella</taxon>
    </lineage>
</organism>
<evidence type="ECO:0000313" key="3">
    <source>
        <dbReference type="Proteomes" id="UP000318380"/>
    </source>
</evidence>
<name>A0A561BS80_9ACTN</name>
<reference evidence="2 3" key="1">
    <citation type="submission" date="2019-06" db="EMBL/GenBank/DDBJ databases">
        <title>Sequencing the genomes of 1000 actinobacteria strains.</title>
        <authorList>
            <person name="Klenk H.-P."/>
        </authorList>
    </citation>
    <scope>NUCLEOTIDE SEQUENCE [LARGE SCALE GENOMIC DNA]</scope>
    <source>
        <strain evidence="2 3">DSM 24683</strain>
    </source>
</reference>